<dbReference type="Pfam" id="PF16401">
    <property type="entry name" value="DUF5009"/>
    <property type="match status" value="1"/>
</dbReference>
<evidence type="ECO:0000313" key="3">
    <source>
        <dbReference type="EMBL" id="MFD2200393.1"/>
    </source>
</evidence>
<feature type="transmembrane region" description="Helical" evidence="1">
    <location>
        <begin position="12"/>
        <end position="34"/>
    </location>
</feature>
<feature type="transmembrane region" description="Helical" evidence="1">
    <location>
        <begin position="54"/>
        <end position="76"/>
    </location>
</feature>
<feature type="transmembrane region" description="Helical" evidence="1">
    <location>
        <begin position="209"/>
        <end position="231"/>
    </location>
</feature>
<feature type="transmembrane region" description="Helical" evidence="1">
    <location>
        <begin position="237"/>
        <end position="260"/>
    </location>
</feature>
<evidence type="ECO:0000259" key="2">
    <source>
        <dbReference type="Pfam" id="PF16401"/>
    </source>
</evidence>
<reference evidence="4" key="1">
    <citation type="journal article" date="2019" name="Int. J. Syst. Evol. Microbiol.">
        <title>The Global Catalogue of Microorganisms (GCM) 10K type strain sequencing project: providing services to taxonomists for standard genome sequencing and annotation.</title>
        <authorList>
            <consortium name="The Broad Institute Genomics Platform"/>
            <consortium name="The Broad Institute Genome Sequencing Center for Infectious Disease"/>
            <person name="Wu L."/>
            <person name="Ma J."/>
        </authorList>
    </citation>
    <scope>NUCLEOTIDE SEQUENCE [LARGE SCALE GENOMIC DNA]</scope>
    <source>
        <strain evidence="4">KCTC 19812</strain>
    </source>
</reference>
<feature type="transmembrane region" description="Helical" evidence="1">
    <location>
        <begin position="179"/>
        <end position="202"/>
    </location>
</feature>
<dbReference type="PANTHER" id="PTHR31061">
    <property type="entry name" value="LD22376P"/>
    <property type="match status" value="1"/>
</dbReference>
<feature type="transmembrane region" description="Helical" evidence="1">
    <location>
        <begin position="88"/>
        <end position="107"/>
    </location>
</feature>
<evidence type="ECO:0000256" key="1">
    <source>
        <dbReference type="SAM" id="Phobius"/>
    </source>
</evidence>
<dbReference type="Proteomes" id="UP001597414">
    <property type="component" value="Unassembled WGS sequence"/>
</dbReference>
<feature type="transmembrane region" description="Helical" evidence="1">
    <location>
        <begin position="302"/>
        <end position="324"/>
    </location>
</feature>
<dbReference type="EMBL" id="JBHUIV010000005">
    <property type="protein sequence ID" value="MFD2200393.1"/>
    <property type="molecule type" value="Genomic_DNA"/>
</dbReference>
<feature type="transmembrane region" description="Helical" evidence="1">
    <location>
        <begin position="372"/>
        <end position="392"/>
    </location>
</feature>
<evidence type="ECO:0000313" key="4">
    <source>
        <dbReference type="Proteomes" id="UP001597414"/>
    </source>
</evidence>
<name>A0ABW5B3H0_9BACT</name>
<keyword evidence="1" id="KW-0812">Transmembrane</keyword>
<keyword evidence="1" id="KW-0472">Membrane</keyword>
<feature type="transmembrane region" description="Helical" evidence="1">
    <location>
        <begin position="119"/>
        <end position="137"/>
    </location>
</feature>
<feature type="transmembrane region" description="Helical" evidence="1">
    <location>
        <begin position="272"/>
        <end position="290"/>
    </location>
</feature>
<keyword evidence="4" id="KW-1185">Reference proteome</keyword>
<dbReference type="InterPro" id="IPR032176">
    <property type="entry name" value="DUF5009"/>
</dbReference>
<feature type="transmembrane region" description="Helical" evidence="1">
    <location>
        <begin position="149"/>
        <end position="167"/>
    </location>
</feature>
<organism evidence="3 4">
    <name type="scientific">Shivajiella indica</name>
    <dbReference type="NCBI Taxonomy" id="872115"/>
    <lineage>
        <taxon>Bacteria</taxon>
        <taxon>Pseudomonadati</taxon>
        <taxon>Bacteroidota</taxon>
        <taxon>Cytophagia</taxon>
        <taxon>Cytophagales</taxon>
        <taxon>Cyclobacteriaceae</taxon>
        <taxon>Shivajiella</taxon>
    </lineage>
</organism>
<gene>
    <name evidence="3" type="ORF">ACFSKV_02365</name>
</gene>
<keyword evidence="1" id="KW-1133">Transmembrane helix</keyword>
<sequence>MNSIPSSLSPIRIYSIDIFRAITMLLMIFVNDLWTLKEIPEWLGHVEANVDGMGLADVVFPAFLVIVGLSIPFAISKRIQKGENISDTLKHIFFRTLALLTMGVFHVNLENYNRADSVISKPVWQIIMTLAFFLIWLDYSSYLNKKRNNLLQLAGVLILAVLAYFYVGGTTENPTWMKFHWWGILGLIGWAYLIASLVYLAFRENLGIYIAFFLFFLFFNSAEELGWLNFLNPIKPYFWISGNGSNPAFSMAGVVIGVYYKNYLSLGKYKNYGLVLGSSAVVLILFGLWTRPLWGIHKIGASPSWVAICTGLSFLVLALMIWLVDKKGKAAWFDSIKPAGTSTLTCYLLPYIHYALFSMVGIVLPLFLRTGIIGILKSLLYAFILILITGLLEKQKIRLKI</sequence>
<feature type="domain" description="DUF5009" evidence="2">
    <location>
        <begin position="14"/>
        <end position="239"/>
    </location>
</feature>
<proteinExistence type="predicted"/>
<accession>A0ABW5B3H0</accession>
<protein>
    <submittedName>
        <fullName evidence="3">DUF5009 domain-containing protein</fullName>
    </submittedName>
</protein>
<dbReference type="PANTHER" id="PTHR31061:SF24">
    <property type="entry name" value="LD22376P"/>
    <property type="match status" value="1"/>
</dbReference>
<feature type="transmembrane region" description="Helical" evidence="1">
    <location>
        <begin position="344"/>
        <end position="366"/>
    </location>
</feature>
<dbReference type="RefSeq" id="WP_380800077.1">
    <property type="nucleotide sequence ID" value="NZ_JBHUIV010000005.1"/>
</dbReference>
<comment type="caution">
    <text evidence="3">The sequence shown here is derived from an EMBL/GenBank/DDBJ whole genome shotgun (WGS) entry which is preliminary data.</text>
</comment>